<keyword evidence="2" id="KW-0012">Acyltransferase</keyword>
<dbReference type="GO" id="GO:0008080">
    <property type="term" value="F:N-acetyltransferase activity"/>
    <property type="evidence" value="ECO:0007669"/>
    <property type="project" value="TreeGrafter"/>
</dbReference>
<evidence type="ECO:0000256" key="2">
    <source>
        <dbReference type="ARBA" id="ARBA00023315"/>
    </source>
</evidence>
<dbReference type="HOGENOM" id="CLU_913467_0_0_1"/>
<feature type="domain" description="N-acetyltransferase" evidence="3">
    <location>
        <begin position="100"/>
        <end position="288"/>
    </location>
</feature>
<dbReference type="InterPro" id="IPR000182">
    <property type="entry name" value="GNAT_dom"/>
</dbReference>
<proteinExistence type="predicted"/>
<evidence type="ECO:0000259" key="3">
    <source>
        <dbReference type="PROSITE" id="PS51186"/>
    </source>
</evidence>
<dbReference type="OMA" id="RASEMVV"/>
<dbReference type="GO" id="GO:0031415">
    <property type="term" value="C:NatA complex"/>
    <property type="evidence" value="ECO:0007669"/>
    <property type="project" value="TreeGrafter"/>
</dbReference>
<name>A0A0D3IT88_EMIH1</name>
<evidence type="ECO:0000313" key="4">
    <source>
        <dbReference type="EnsemblProtists" id="EOD14473"/>
    </source>
</evidence>
<dbReference type="Proteomes" id="UP000013827">
    <property type="component" value="Unassembled WGS sequence"/>
</dbReference>
<dbReference type="AlphaFoldDB" id="A0A0D3IT88"/>
<dbReference type="eggNOG" id="ENOG502S9Q8">
    <property type="taxonomic scope" value="Eukaryota"/>
</dbReference>
<dbReference type="EnsemblProtists" id="EOD14473">
    <property type="protein sequence ID" value="EOD14473"/>
    <property type="gene ID" value="EMIHUDRAFT_461475"/>
</dbReference>
<dbReference type="PANTHER" id="PTHR42919">
    <property type="entry name" value="N-ALPHA-ACETYLTRANSFERASE"/>
    <property type="match status" value="1"/>
</dbReference>
<sequence length="305" mass="32685">MSVLLLPLLPHCGPRALQARGCSPRTSPPRSVVFVADLEPAFAQPGSGEAVRSVRLGLAEESDLSAAIDVLMDGFYKDALTLAAAEFSDEDDGAARAEMELLRPPLTRVNGGLKAFTRLLLRLQAQARCGGRLKAPSADSPPPQGFRACAGGGSLMLCAVEGGSVVGVVEVSIEPRDGRVPGDVRPLHPPWAPRERVAYVSNLAVVSALRGKGLGRRLLRAAEGLAARWGHGEVYLHASADQPKLLRFYADQDYAPLPEFDAPQWVLALSGREQTRYHCRPLDSRDVESLAAAADAMRRTGQRRA</sequence>
<dbReference type="RefSeq" id="XP_005766902.1">
    <property type="nucleotide sequence ID" value="XM_005766845.1"/>
</dbReference>
<accession>A0A0D3IT88</accession>
<evidence type="ECO:0000256" key="1">
    <source>
        <dbReference type="ARBA" id="ARBA00022679"/>
    </source>
</evidence>
<keyword evidence="5" id="KW-1185">Reference proteome</keyword>
<keyword evidence="1" id="KW-0808">Transferase</keyword>
<protein>
    <recommendedName>
        <fullName evidence="3">N-acetyltransferase domain-containing protein</fullName>
    </recommendedName>
</protein>
<dbReference type="Pfam" id="PF00583">
    <property type="entry name" value="Acetyltransf_1"/>
    <property type="match status" value="1"/>
</dbReference>
<dbReference type="PANTHER" id="PTHR42919:SF8">
    <property type="entry name" value="N-ALPHA-ACETYLTRANSFERASE 50"/>
    <property type="match status" value="1"/>
</dbReference>
<dbReference type="PROSITE" id="PS51186">
    <property type="entry name" value="GNAT"/>
    <property type="match status" value="1"/>
</dbReference>
<reference evidence="4" key="2">
    <citation type="submission" date="2024-10" db="UniProtKB">
        <authorList>
            <consortium name="EnsemblProtists"/>
        </authorList>
    </citation>
    <scope>IDENTIFICATION</scope>
</reference>
<dbReference type="InterPro" id="IPR051556">
    <property type="entry name" value="N-term/lysine_N-AcTrnsfr"/>
</dbReference>
<organism evidence="4 5">
    <name type="scientific">Emiliania huxleyi (strain CCMP1516)</name>
    <dbReference type="NCBI Taxonomy" id="280463"/>
    <lineage>
        <taxon>Eukaryota</taxon>
        <taxon>Haptista</taxon>
        <taxon>Haptophyta</taxon>
        <taxon>Prymnesiophyceae</taxon>
        <taxon>Isochrysidales</taxon>
        <taxon>Noelaerhabdaceae</taxon>
        <taxon>Emiliania</taxon>
    </lineage>
</organism>
<dbReference type="CDD" id="cd04301">
    <property type="entry name" value="NAT_SF"/>
    <property type="match status" value="1"/>
</dbReference>
<evidence type="ECO:0000313" key="5">
    <source>
        <dbReference type="Proteomes" id="UP000013827"/>
    </source>
</evidence>
<dbReference type="InterPro" id="IPR016181">
    <property type="entry name" value="Acyl_CoA_acyltransferase"/>
</dbReference>
<dbReference type="SUPFAM" id="SSF55729">
    <property type="entry name" value="Acyl-CoA N-acyltransferases (Nat)"/>
    <property type="match status" value="1"/>
</dbReference>
<reference evidence="5" key="1">
    <citation type="journal article" date="2013" name="Nature">
        <title>Pan genome of the phytoplankton Emiliania underpins its global distribution.</title>
        <authorList>
            <person name="Read B.A."/>
            <person name="Kegel J."/>
            <person name="Klute M.J."/>
            <person name="Kuo A."/>
            <person name="Lefebvre S.C."/>
            <person name="Maumus F."/>
            <person name="Mayer C."/>
            <person name="Miller J."/>
            <person name="Monier A."/>
            <person name="Salamov A."/>
            <person name="Young J."/>
            <person name="Aguilar M."/>
            <person name="Claverie J.M."/>
            <person name="Frickenhaus S."/>
            <person name="Gonzalez K."/>
            <person name="Herman E.K."/>
            <person name="Lin Y.C."/>
            <person name="Napier J."/>
            <person name="Ogata H."/>
            <person name="Sarno A.F."/>
            <person name="Shmutz J."/>
            <person name="Schroeder D."/>
            <person name="de Vargas C."/>
            <person name="Verret F."/>
            <person name="von Dassow P."/>
            <person name="Valentin K."/>
            <person name="Van de Peer Y."/>
            <person name="Wheeler G."/>
            <person name="Dacks J.B."/>
            <person name="Delwiche C.F."/>
            <person name="Dyhrman S.T."/>
            <person name="Glockner G."/>
            <person name="John U."/>
            <person name="Richards T."/>
            <person name="Worden A.Z."/>
            <person name="Zhang X."/>
            <person name="Grigoriev I.V."/>
            <person name="Allen A.E."/>
            <person name="Bidle K."/>
            <person name="Borodovsky M."/>
            <person name="Bowler C."/>
            <person name="Brownlee C."/>
            <person name="Cock J.M."/>
            <person name="Elias M."/>
            <person name="Gladyshev V.N."/>
            <person name="Groth M."/>
            <person name="Guda C."/>
            <person name="Hadaegh A."/>
            <person name="Iglesias-Rodriguez M.D."/>
            <person name="Jenkins J."/>
            <person name="Jones B.M."/>
            <person name="Lawson T."/>
            <person name="Leese F."/>
            <person name="Lindquist E."/>
            <person name="Lobanov A."/>
            <person name="Lomsadze A."/>
            <person name="Malik S.B."/>
            <person name="Marsh M.E."/>
            <person name="Mackinder L."/>
            <person name="Mock T."/>
            <person name="Mueller-Roeber B."/>
            <person name="Pagarete A."/>
            <person name="Parker M."/>
            <person name="Probert I."/>
            <person name="Quesneville H."/>
            <person name="Raines C."/>
            <person name="Rensing S.A."/>
            <person name="Riano-Pachon D.M."/>
            <person name="Richier S."/>
            <person name="Rokitta S."/>
            <person name="Shiraiwa Y."/>
            <person name="Soanes D.M."/>
            <person name="van der Giezen M."/>
            <person name="Wahlund T.M."/>
            <person name="Williams B."/>
            <person name="Wilson W."/>
            <person name="Wolfe G."/>
            <person name="Wurch L.L."/>
        </authorList>
    </citation>
    <scope>NUCLEOTIDE SEQUENCE</scope>
</reference>
<dbReference type="PaxDb" id="2903-EOD14473"/>
<dbReference type="Gene3D" id="3.40.630.30">
    <property type="match status" value="1"/>
</dbReference>
<dbReference type="GO" id="GO:0007064">
    <property type="term" value="P:mitotic sister chromatid cohesion"/>
    <property type="evidence" value="ECO:0007669"/>
    <property type="project" value="TreeGrafter"/>
</dbReference>
<dbReference type="KEGG" id="ehx:EMIHUDRAFT_461475"/>
<dbReference type="GeneID" id="17260620"/>